<dbReference type="AlphaFoldDB" id="A0A6G0QG32"/>
<accession>A0A6G0QG32</accession>
<protein>
    <submittedName>
        <fullName evidence="1">Uncharacterized protein</fullName>
    </submittedName>
</protein>
<evidence type="ECO:0000313" key="1">
    <source>
        <dbReference type="EMBL" id="KAE9285983.1"/>
    </source>
</evidence>
<proteinExistence type="predicted"/>
<dbReference type="Proteomes" id="UP000486351">
    <property type="component" value="Unassembled WGS sequence"/>
</dbReference>
<evidence type="ECO:0000313" key="2">
    <source>
        <dbReference type="Proteomes" id="UP000486351"/>
    </source>
</evidence>
<name>A0A6G0QG32_9STRA</name>
<organism evidence="1 2">
    <name type="scientific">Phytophthora fragariae</name>
    <dbReference type="NCBI Taxonomy" id="53985"/>
    <lineage>
        <taxon>Eukaryota</taxon>
        <taxon>Sar</taxon>
        <taxon>Stramenopiles</taxon>
        <taxon>Oomycota</taxon>
        <taxon>Peronosporomycetes</taxon>
        <taxon>Peronosporales</taxon>
        <taxon>Peronosporaceae</taxon>
        <taxon>Phytophthora</taxon>
    </lineage>
</organism>
<reference evidence="1 2" key="1">
    <citation type="submission" date="2018-09" db="EMBL/GenBank/DDBJ databases">
        <title>Genomic investigation of the strawberry pathogen Phytophthora fragariae indicates pathogenicity is determined by transcriptional variation in three key races.</title>
        <authorList>
            <person name="Adams T.M."/>
            <person name="Armitage A.D."/>
            <person name="Sobczyk M.K."/>
            <person name="Bates H.J."/>
            <person name="Dunwell J.M."/>
            <person name="Nellist C.F."/>
            <person name="Harrison R.J."/>
        </authorList>
    </citation>
    <scope>NUCLEOTIDE SEQUENCE [LARGE SCALE GENOMIC DNA]</scope>
    <source>
        <strain evidence="1 2">NOV-77</strain>
    </source>
</reference>
<sequence length="158" mass="18641">MPTNRQLSKIWLGARLLRGFLLLRSRNNERTPKLDYRLRWKTTGANKLSSVKNIRSYKLRTLRCLTLSVGLKWSSASNLKLWRDWLSNELSPKLRNVKKMRLELSIFWGCRRNFKKLRSEPDKRSCKEFTMNMPPKLELSMMGIVETERRTCSSTSSS</sequence>
<comment type="caution">
    <text evidence="1">The sequence shown here is derived from an EMBL/GenBank/DDBJ whole genome shotgun (WGS) entry which is preliminary data.</text>
</comment>
<dbReference type="EMBL" id="QXFY01003354">
    <property type="protein sequence ID" value="KAE9285983.1"/>
    <property type="molecule type" value="Genomic_DNA"/>
</dbReference>
<gene>
    <name evidence="1" type="ORF">PF008_g26780</name>
</gene>